<dbReference type="EMBL" id="UYJE01000867">
    <property type="protein sequence ID" value="VDH97200.1"/>
    <property type="molecule type" value="Genomic_DNA"/>
</dbReference>
<dbReference type="Gene3D" id="4.10.830.40">
    <property type="match status" value="1"/>
</dbReference>
<reference evidence="4" key="1">
    <citation type="submission" date="2018-11" db="EMBL/GenBank/DDBJ databases">
        <authorList>
            <person name="Alioto T."/>
            <person name="Alioto T."/>
        </authorList>
    </citation>
    <scope>NUCLEOTIDE SEQUENCE</scope>
</reference>
<dbReference type="Proteomes" id="UP000596742">
    <property type="component" value="Unassembled WGS sequence"/>
</dbReference>
<dbReference type="SUPFAM" id="SSF57845">
    <property type="entry name" value="B-box zinc-binding domain"/>
    <property type="match status" value="1"/>
</dbReference>
<dbReference type="Gene3D" id="3.30.160.60">
    <property type="entry name" value="Classic Zinc Finger"/>
    <property type="match status" value="1"/>
</dbReference>
<dbReference type="CDD" id="cd19756">
    <property type="entry name" value="Bbox2"/>
    <property type="match status" value="1"/>
</dbReference>
<feature type="domain" description="B box-type" evidence="3">
    <location>
        <begin position="71"/>
        <end position="112"/>
    </location>
</feature>
<feature type="coiled-coil region" evidence="2">
    <location>
        <begin position="172"/>
        <end position="220"/>
    </location>
</feature>
<keyword evidence="2" id="KW-0175">Coiled coil</keyword>
<name>A0A8B6BYM6_MYTGA</name>
<comment type="caution">
    <text evidence="4">The sequence shown here is derived from an EMBL/GenBank/DDBJ whole genome shotgun (WGS) entry which is preliminary data.</text>
</comment>
<evidence type="ECO:0000256" key="1">
    <source>
        <dbReference type="PROSITE-ProRule" id="PRU00024"/>
    </source>
</evidence>
<keyword evidence="5" id="KW-1185">Reference proteome</keyword>
<protein>
    <submittedName>
        <fullName evidence="4">Tripartite motif-containing protein 28</fullName>
        <ecNumber evidence="4">2.3.2.27</ecNumber>
    </submittedName>
</protein>
<keyword evidence="1" id="KW-0862">Zinc</keyword>
<dbReference type="InterPro" id="IPR000315">
    <property type="entry name" value="Znf_B-box"/>
</dbReference>
<dbReference type="GO" id="GO:0061630">
    <property type="term" value="F:ubiquitin protein ligase activity"/>
    <property type="evidence" value="ECO:0007669"/>
    <property type="project" value="UniProtKB-EC"/>
</dbReference>
<dbReference type="PROSITE" id="PS50119">
    <property type="entry name" value="ZF_BBOX"/>
    <property type="match status" value="2"/>
</dbReference>
<dbReference type="PANTHER" id="PTHR25462:SF296">
    <property type="entry name" value="MEIOTIC P26, ISOFORM F"/>
    <property type="match status" value="1"/>
</dbReference>
<keyword evidence="4" id="KW-0012">Acyltransferase</keyword>
<keyword evidence="1" id="KW-0863">Zinc-finger</keyword>
<dbReference type="Pfam" id="PF00643">
    <property type="entry name" value="zf-B_box"/>
    <property type="match status" value="1"/>
</dbReference>
<evidence type="ECO:0000259" key="3">
    <source>
        <dbReference type="PROSITE" id="PS50119"/>
    </source>
</evidence>
<feature type="domain" description="B box-type" evidence="3">
    <location>
        <begin position="11"/>
        <end position="58"/>
    </location>
</feature>
<dbReference type="AlphaFoldDB" id="A0A8B6BYM6"/>
<dbReference type="SMART" id="SM00336">
    <property type="entry name" value="BBOX"/>
    <property type="match status" value="2"/>
</dbReference>
<dbReference type="EC" id="2.3.2.27" evidence="4"/>
<evidence type="ECO:0000313" key="4">
    <source>
        <dbReference type="EMBL" id="VDH97200.1"/>
    </source>
</evidence>
<dbReference type="PANTHER" id="PTHR25462">
    <property type="entry name" value="BONUS, ISOFORM C-RELATED"/>
    <property type="match status" value="1"/>
</dbReference>
<evidence type="ECO:0000256" key="2">
    <source>
        <dbReference type="SAM" id="Coils"/>
    </source>
</evidence>
<keyword evidence="1" id="KW-0479">Metal-binding</keyword>
<dbReference type="GO" id="GO:0008270">
    <property type="term" value="F:zinc ion binding"/>
    <property type="evidence" value="ECO:0007669"/>
    <property type="project" value="UniProtKB-KW"/>
</dbReference>
<accession>A0A8B6BYM6</accession>
<dbReference type="InterPro" id="IPR047153">
    <property type="entry name" value="TRIM45/56/19-like"/>
</dbReference>
<proteinExistence type="predicted"/>
<gene>
    <name evidence="4" type="ORF">MGAL_10B088493</name>
</gene>
<evidence type="ECO:0000313" key="5">
    <source>
        <dbReference type="Proteomes" id="UP000596742"/>
    </source>
</evidence>
<dbReference type="OrthoDB" id="6142520at2759"/>
<keyword evidence="4" id="KW-0808">Transferase</keyword>
<sequence length="289" mass="33722">MALSKSLMKSQIPVTCQMCEESNEIKWKCLQCEFFLCTKCRRLHEKVKSTDQHTIIDLATYQLQNKDKLDFSKIPCKIHNGKNCCLFCQSCEEVVCPLCISKIHNGHKMIELDEGYDFITNAMKNLRIEDKLKQHLKILVEQGNVKDSEDKKYDSEKMKIMNRDTILKDEVLENTRKLLEELNERRKNIATSVNEEKNRLKEINRDLEKREKDISKALNSKNAIQVFNIFSVEKILEQTSTDHVDTKIKKLPIFVPGEQVIHDFVFGSFVDVDQCETELYSRVNVHESS</sequence>
<organism evidence="4 5">
    <name type="scientific">Mytilus galloprovincialis</name>
    <name type="common">Mediterranean mussel</name>
    <dbReference type="NCBI Taxonomy" id="29158"/>
    <lineage>
        <taxon>Eukaryota</taxon>
        <taxon>Metazoa</taxon>
        <taxon>Spiralia</taxon>
        <taxon>Lophotrochozoa</taxon>
        <taxon>Mollusca</taxon>
        <taxon>Bivalvia</taxon>
        <taxon>Autobranchia</taxon>
        <taxon>Pteriomorphia</taxon>
        <taxon>Mytilida</taxon>
        <taxon>Mytiloidea</taxon>
        <taxon>Mytilidae</taxon>
        <taxon>Mytilinae</taxon>
        <taxon>Mytilus</taxon>
    </lineage>
</organism>